<organism evidence="1 2">
    <name type="scientific">Glutamicibacter ardleyensis</name>
    <dbReference type="NCBI Taxonomy" id="225894"/>
    <lineage>
        <taxon>Bacteria</taxon>
        <taxon>Bacillati</taxon>
        <taxon>Actinomycetota</taxon>
        <taxon>Actinomycetes</taxon>
        <taxon>Micrococcales</taxon>
        <taxon>Micrococcaceae</taxon>
        <taxon>Glutamicibacter</taxon>
    </lineage>
</organism>
<protein>
    <submittedName>
        <fullName evidence="1">Uncharacterized protein</fullName>
    </submittedName>
</protein>
<comment type="caution">
    <text evidence="1">The sequence shown here is derived from an EMBL/GenBank/DDBJ whole genome shotgun (WGS) entry which is preliminary data.</text>
</comment>
<gene>
    <name evidence="1" type="ORF">GCM10007173_10790</name>
</gene>
<proteinExistence type="predicted"/>
<dbReference type="RefSeq" id="WP_188684298.1">
    <property type="nucleotide sequence ID" value="NZ_BMKX01000002.1"/>
</dbReference>
<reference evidence="2" key="1">
    <citation type="journal article" date="2019" name="Int. J. Syst. Evol. Microbiol.">
        <title>The Global Catalogue of Microorganisms (GCM) 10K type strain sequencing project: providing services to taxonomists for standard genome sequencing and annotation.</title>
        <authorList>
            <consortium name="The Broad Institute Genomics Platform"/>
            <consortium name="The Broad Institute Genome Sequencing Center for Infectious Disease"/>
            <person name="Wu L."/>
            <person name="Ma J."/>
        </authorList>
    </citation>
    <scope>NUCLEOTIDE SEQUENCE [LARGE SCALE GENOMIC DNA]</scope>
    <source>
        <strain evidence="2">CGMCC 1.3685</strain>
    </source>
</reference>
<name>A0ABQ2DDC8_9MICC</name>
<accession>A0ABQ2DDC8</accession>
<sequence>MMTVISAPGDLVVVTNDGVGVRFAGIESIADVPIVSAEWLGREGLRIYFQGIRSHETWQRDVRYEEQLVQWADLRNRDGAEAAGDAPSMPGQLVLGPVGAVISDDEGTTYRLSAGQVAGSATGWESTWVYLPEPPKAAQILTLEFTLDDELTGKTCQVRLD</sequence>
<dbReference type="EMBL" id="BMKX01000002">
    <property type="protein sequence ID" value="GGJ54068.1"/>
    <property type="molecule type" value="Genomic_DNA"/>
</dbReference>
<keyword evidence="2" id="KW-1185">Reference proteome</keyword>
<dbReference type="GeneID" id="303303465"/>
<dbReference type="Proteomes" id="UP000606115">
    <property type="component" value="Unassembled WGS sequence"/>
</dbReference>
<evidence type="ECO:0000313" key="2">
    <source>
        <dbReference type="Proteomes" id="UP000606115"/>
    </source>
</evidence>
<evidence type="ECO:0000313" key="1">
    <source>
        <dbReference type="EMBL" id="GGJ54068.1"/>
    </source>
</evidence>